<organism evidence="2 3">
    <name type="scientific">Euphydryas editha</name>
    <name type="common">Edith's checkerspot</name>
    <dbReference type="NCBI Taxonomy" id="104508"/>
    <lineage>
        <taxon>Eukaryota</taxon>
        <taxon>Metazoa</taxon>
        <taxon>Ecdysozoa</taxon>
        <taxon>Arthropoda</taxon>
        <taxon>Hexapoda</taxon>
        <taxon>Insecta</taxon>
        <taxon>Pterygota</taxon>
        <taxon>Neoptera</taxon>
        <taxon>Endopterygota</taxon>
        <taxon>Lepidoptera</taxon>
        <taxon>Glossata</taxon>
        <taxon>Ditrysia</taxon>
        <taxon>Papilionoidea</taxon>
        <taxon>Nymphalidae</taxon>
        <taxon>Nymphalinae</taxon>
        <taxon>Euphydryas</taxon>
    </lineage>
</organism>
<dbReference type="EMBL" id="CAKOGL010000052">
    <property type="protein sequence ID" value="CAH2109033.1"/>
    <property type="molecule type" value="Genomic_DNA"/>
</dbReference>
<evidence type="ECO:0000313" key="2">
    <source>
        <dbReference type="EMBL" id="CAH2109033.1"/>
    </source>
</evidence>
<proteinExistence type="predicted"/>
<evidence type="ECO:0000256" key="1">
    <source>
        <dbReference type="SAM" id="MobiDB-lite"/>
    </source>
</evidence>
<dbReference type="Proteomes" id="UP001153954">
    <property type="component" value="Unassembled WGS sequence"/>
</dbReference>
<dbReference type="AlphaFoldDB" id="A0AAU9VCK7"/>
<accession>A0AAU9VCK7</accession>
<protein>
    <submittedName>
        <fullName evidence="2">Uncharacterized protein</fullName>
    </submittedName>
</protein>
<evidence type="ECO:0000313" key="3">
    <source>
        <dbReference type="Proteomes" id="UP001153954"/>
    </source>
</evidence>
<sequence>MDSLKDLRTMYGDLRIMLGVDDKNKIANNLQQFGYKPPQLQGSRFQETDVSMRTAVPRPQPQTLQQRFRLNELTLGNDDLQDYYDTYYNNDGYEHETTYRMYDDDSNLIDYNDESEGWKNEDLPKTEGENFHIEASPPKEK</sequence>
<feature type="compositionally biased region" description="Basic and acidic residues" evidence="1">
    <location>
        <begin position="116"/>
        <end position="141"/>
    </location>
</feature>
<reference evidence="2" key="1">
    <citation type="submission" date="2022-03" db="EMBL/GenBank/DDBJ databases">
        <authorList>
            <person name="Tunstrom K."/>
        </authorList>
    </citation>
    <scope>NUCLEOTIDE SEQUENCE</scope>
</reference>
<name>A0AAU9VCK7_EUPED</name>
<feature type="region of interest" description="Disordered" evidence="1">
    <location>
        <begin position="110"/>
        <end position="141"/>
    </location>
</feature>
<keyword evidence="3" id="KW-1185">Reference proteome</keyword>
<gene>
    <name evidence="2" type="ORF">EEDITHA_LOCUS22914</name>
</gene>
<comment type="caution">
    <text evidence="2">The sequence shown here is derived from an EMBL/GenBank/DDBJ whole genome shotgun (WGS) entry which is preliminary data.</text>
</comment>